<proteinExistence type="predicted"/>
<dbReference type="Proteomes" id="UP000315496">
    <property type="component" value="Chromosome 5"/>
</dbReference>
<dbReference type="VEuPathDB" id="GiardiaDB:GMRT_10490"/>
<protein>
    <submittedName>
        <fullName evidence="1">Uncharacterized protein</fullName>
    </submittedName>
</protein>
<sequence length="1687" mass="187612">MLHLSLRPRFSTRTVCGVAIYRYPQALTLPIPIIPVFCRGALIKSVSLNGLECPPTAIYPINHEHMYEKGAYHRQFTSLLDIQDAYFTARLARHRVGDFFIDLSAGMRQYSLELPGCSDGIHFRLRTILFVFELNNPHLFQSYSGTSYLLTGGLSTFLELGTSGDASDWLPVPLFSMSIKHNISVQVSGVPPEYRPICGGRLSICQAPQASSEAVGYLFTGLRGNVHNIWLAIARADSYVYIPDGGRMLEQINLSQQHAAKVYERCGCSSMEFDALLTESKYHLAANPSLSKLLYRPLCDSSDIPLVIHYAIFSNIRRIRVETQLHSLYRIMRYAIKLLELGEPSGDGYVITVLFSPAHMLHVFNGVIILPLALLKSEDSRRAYTAILCEAVSRYLFGVLIPSVDYASLPTTLLLADTLRIHLIGHFLGFLEVQRLFYAQTLRSTACMTFSTPTLWSNQALQHVTDRYNAGRHYLWHVKEVLSEAYGTPLSGLDDERKMGTEYIRQLQASSASRGLRKSFKIPLCISRAEVLFDMRDPRFRSIYDVVTEEGPRETVGLFVSTGPDDELSIVEPILYNVDLLLGAFARVQEHRSGQPGRPTIEEISAKARLNFAASPLPAYYITEPLFPIRYAVTDEELRIRTETIALLLRNNLTGSGLTLLFKACAKHKYVDLGAFFASLDGICTKHTFTGGTWIAPDDPSFREATQTAEYNFLSGELTVLPKDSDIYGTENASHGFLGVGPGFSHRRLDQENSEAHTELPTRENHSTHPFTVVVHHLGVTGQYICGSSDYNVSVQSTDFKIDLFDLGSGLQKRMKDNRCMVGIPIQFRDKPSSQADQSRKGIILPPQESLLARSGAVFQGLKGLAAELKLKPIQGVTNEAERTDRSRLLPFFPSALITLTGTTSSMYTILQEPRSNSADSLCFGLLRHGEGGSEIQSEVYKTLTSKNVVHLLVDPYAQLPFLCIKSFVVPSSDNAGALKDLSYLSIATIDTERNLVAQLQSINSLCHIMFRDQNQAVLKLLVGILRSPHVSPALQETALQVLIRNQSGDSNCYYMIAKALKADAPQWGILLSLIFGDATTSTLEEEDISYTVDDAIAMGGITLQRYALYCGCSPTSRAKDLISIFNTDRQCSSSRHALTIACLQGLTWQLIRGVITHPDERYMVLRIIFRLFIEDPNYPEVRAMAMTSLVLIVITAWKEAEVPGIILWLLAEKDLISPHTAGLLRLFLKEEQLFGLAKEAVQRLPPSPTLLPCKCYSCSEIMDDSSDALFVMAHVALVHLFIDILCCAFDQAAEVSSGVRQIHLDRYLLHEVFSALKLLGSNSTLVTDDQMDIAEPLSVIFYSSMYRGTSYVNNLCYKTYIPSYVESLLFMDLFNHRLLSLGTPEGKHARLPPYIPGCPICISGGSCRCIRVSWPSVTETTGPYSTVRCLDSDLIRGLTQEDERKLRGETESITDYIKNHLAAQDLVTRLAFESSKGVENFFGNCQDHYVSNGKKGAIRSNLVRNCPEYTLAGLACFTNLNQNHYSFLQSMHDSLGCVLGHSVSRRLVSLALYRSGPDLRGFRRAALWTAELSFALLNAISALHGVTLLDADVDRLTPIETEAYVEEALATTAEHTTRVNAYTLLCEDTTLTNMRVQAADECILQGEFNVGYLIHTRYRSAHEESKGVTLRYGGYLIVGGSNENSS</sequence>
<evidence type="ECO:0000313" key="2">
    <source>
        <dbReference type="Proteomes" id="UP000315496"/>
    </source>
</evidence>
<keyword evidence="2" id="KW-1185">Reference proteome</keyword>
<name>A0A4Z1T1T4_GIAMU</name>
<gene>
    <name evidence="1" type="ORF">GMRT_10490</name>
</gene>
<comment type="caution">
    <text evidence="1">The sequence shown here is derived from an EMBL/GenBank/DDBJ whole genome shotgun (WGS) entry which is preliminary data.</text>
</comment>
<dbReference type="EMBL" id="VDLU01000005">
    <property type="protein sequence ID" value="TNJ26519.1"/>
    <property type="molecule type" value="Genomic_DNA"/>
</dbReference>
<dbReference type="OrthoDB" id="10251912at2759"/>
<organism evidence="1 2">
    <name type="scientific">Giardia muris</name>
    <dbReference type="NCBI Taxonomy" id="5742"/>
    <lineage>
        <taxon>Eukaryota</taxon>
        <taxon>Metamonada</taxon>
        <taxon>Diplomonadida</taxon>
        <taxon>Hexamitidae</taxon>
        <taxon>Giardiinae</taxon>
        <taxon>Giardia</taxon>
    </lineage>
</organism>
<evidence type="ECO:0000313" key="1">
    <source>
        <dbReference type="EMBL" id="TNJ26519.1"/>
    </source>
</evidence>
<reference evidence="1 2" key="1">
    <citation type="submission" date="2019-05" db="EMBL/GenBank/DDBJ databases">
        <title>The compact genome of Giardia muris reveals important steps in the evolution of intestinal protozoan parasites.</title>
        <authorList>
            <person name="Xu F."/>
            <person name="Jimenez-Gonzalez A."/>
            <person name="Einarsson E."/>
            <person name="Astvaldsson A."/>
            <person name="Peirasmaki D."/>
            <person name="Eckmann L."/>
            <person name="Andersson J.O."/>
            <person name="Svard S.G."/>
            <person name="Jerlstrom-Hultqvist J."/>
        </authorList>
    </citation>
    <scope>NUCLEOTIDE SEQUENCE [LARGE SCALE GENOMIC DNA]</scope>
    <source>
        <strain evidence="1 2">Roberts-Thomson</strain>
    </source>
</reference>
<accession>A0A4Z1T1T4</accession>